<keyword evidence="2" id="KW-0808">Transferase</keyword>
<dbReference type="RefSeq" id="WP_105530287.1">
    <property type="nucleotide sequence ID" value="NZ_PUGF01000002.1"/>
</dbReference>
<sequence length="181" mass="20560">MTILTTKRLRLEPFADHHLDGLYALNSDPEVMRYITGKPQALEETKAGIAMIKERWLNTGFSWWSFIELATGEIIGAGCIQYLARDPANPHEIGWRLRQNKWGQGFASEAAQCMAAFAFDTLDVELLCAICDPENTKSTRVMRGLGMQYRGIEHWNDEDVAAYYLSRAEYELKKTVIPPIS</sequence>
<name>A0A2S9H3L9_9BURK</name>
<gene>
    <name evidence="2" type="ORF">S2091_0564</name>
</gene>
<dbReference type="InterPro" id="IPR000182">
    <property type="entry name" value="GNAT_dom"/>
</dbReference>
<keyword evidence="2" id="KW-0689">Ribosomal protein</keyword>
<evidence type="ECO:0000313" key="3">
    <source>
        <dbReference type="Proteomes" id="UP000237839"/>
    </source>
</evidence>
<proteinExistence type="predicted"/>
<organism evidence="2 3">
    <name type="scientific">Solimicrobium silvestre</name>
    <dbReference type="NCBI Taxonomy" id="2099400"/>
    <lineage>
        <taxon>Bacteria</taxon>
        <taxon>Pseudomonadati</taxon>
        <taxon>Pseudomonadota</taxon>
        <taxon>Betaproteobacteria</taxon>
        <taxon>Burkholderiales</taxon>
        <taxon>Oxalobacteraceae</taxon>
        <taxon>Solimicrobium</taxon>
    </lineage>
</organism>
<dbReference type="AlphaFoldDB" id="A0A2S9H3L9"/>
<feature type="domain" description="N-acetyltransferase" evidence="1">
    <location>
        <begin position="9"/>
        <end position="177"/>
    </location>
</feature>
<evidence type="ECO:0000259" key="1">
    <source>
        <dbReference type="PROSITE" id="PS51186"/>
    </source>
</evidence>
<protein>
    <submittedName>
        <fullName evidence="2">Acetyltransferases including N-acetylases of ribosomal protein</fullName>
    </submittedName>
</protein>
<dbReference type="SUPFAM" id="SSF55729">
    <property type="entry name" value="Acyl-CoA N-acyltransferases (Nat)"/>
    <property type="match status" value="1"/>
</dbReference>
<dbReference type="PANTHER" id="PTHR43792">
    <property type="entry name" value="GNAT FAMILY, PUTATIVE (AFU_ORTHOLOGUE AFUA_3G00765)-RELATED-RELATED"/>
    <property type="match status" value="1"/>
</dbReference>
<dbReference type="GO" id="GO:0005840">
    <property type="term" value="C:ribosome"/>
    <property type="evidence" value="ECO:0007669"/>
    <property type="project" value="UniProtKB-KW"/>
</dbReference>
<keyword evidence="3" id="KW-1185">Reference proteome</keyword>
<dbReference type="EMBL" id="PUGF01000002">
    <property type="protein sequence ID" value="PRC94561.1"/>
    <property type="molecule type" value="Genomic_DNA"/>
</dbReference>
<dbReference type="Proteomes" id="UP000237839">
    <property type="component" value="Unassembled WGS sequence"/>
</dbReference>
<dbReference type="Pfam" id="PF13302">
    <property type="entry name" value="Acetyltransf_3"/>
    <property type="match status" value="1"/>
</dbReference>
<dbReference type="InterPro" id="IPR051531">
    <property type="entry name" value="N-acetyltransferase"/>
</dbReference>
<dbReference type="GO" id="GO:0016747">
    <property type="term" value="F:acyltransferase activity, transferring groups other than amino-acyl groups"/>
    <property type="evidence" value="ECO:0007669"/>
    <property type="project" value="InterPro"/>
</dbReference>
<accession>A0A2S9H3L9</accession>
<keyword evidence="2" id="KW-0687">Ribonucleoprotein</keyword>
<dbReference type="InterPro" id="IPR016181">
    <property type="entry name" value="Acyl_CoA_acyltransferase"/>
</dbReference>
<reference evidence="2 3" key="1">
    <citation type="submission" date="2018-02" db="EMBL/GenBank/DDBJ databases">
        <title>Solimicrobium silvestre gen. nov., sp. nov., isolated from alpine forest soil.</title>
        <authorList>
            <person name="Margesin R."/>
            <person name="Albuquerque L."/>
            <person name="Zhang D.-C."/>
            <person name="Froufe H.J.C."/>
            <person name="Severino R."/>
            <person name="Roxo I."/>
            <person name="Egas C."/>
            <person name="Da Costa M.S."/>
        </authorList>
    </citation>
    <scope>NUCLEOTIDE SEQUENCE [LARGE SCALE GENOMIC DNA]</scope>
    <source>
        <strain evidence="2 3">S20-91</strain>
    </source>
</reference>
<dbReference type="PANTHER" id="PTHR43792:SF1">
    <property type="entry name" value="N-ACETYLTRANSFERASE DOMAIN-CONTAINING PROTEIN"/>
    <property type="match status" value="1"/>
</dbReference>
<comment type="caution">
    <text evidence="2">The sequence shown here is derived from an EMBL/GenBank/DDBJ whole genome shotgun (WGS) entry which is preliminary data.</text>
</comment>
<dbReference type="Gene3D" id="3.40.630.30">
    <property type="match status" value="1"/>
</dbReference>
<dbReference type="OrthoDB" id="9801656at2"/>
<evidence type="ECO:0000313" key="2">
    <source>
        <dbReference type="EMBL" id="PRC94561.1"/>
    </source>
</evidence>
<dbReference type="PROSITE" id="PS51186">
    <property type="entry name" value="GNAT"/>
    <property type="match status" value="1"/>
</dbReference>